<evidence type="ECO:0000313" key="3">
    <source>
        <dbReference type="EMBL" id="CAD9760303.1"/>
    </source>
</evidence>
<dbReference type="SUPFAM" id="SSF52833">
    <property type="entry name" value="Thioredoxin-like"/>
    <property type="match status" value="1"/>
</dbReference>
<evidence type="ECO:0000259" key="2">
    <source>
        <dbReference type="PROSITE" id="PS50405"/>
    </source>
</evidence>
<feature type="domain" description="GST N-terminal" evidence="1">
    <location>
        <begin position="43"/>
        <end position="127"/>
    </location>
</feature>
<dbReference type="Gene3D" id="1.20.1050.130">
    <property type="match status" value="1"/>
</dbReference>
<dbReference type="Pfam" id="PF14497">
    <property type="entry name" value="GST_C_3"/>
    <property type="match status" value="1"/>
</dbReference>
<reference evidence="3" key="1">
    <citation type="submission" date="2021-01" db="EMBL/GenBank/DDBJ databases">
        <authorList>
            <person name="Corre E."/>
            <person name="Pelletier E."/>
            <person name="Niang G."/>
            <person name="Scheremetjew M."/>
            <person name="Finn R."/>
            <person name="Kale V."/>
            <person name="Holt S."/>
            <person name="Cochrane G."/>
            <person name="Meng A."/>
            <person name="Brown T."/>
            <person name="Cohen L."/>
        </authorList>
    </citation>
    <scope>NUCLEOTIDE SEQUENCE</scope>
    <source>
        <strain evidence="3">CCMP622</strain>
    </source>
</reference>
<dbReference type="GO" id="GO:0004364">
    <property type="term" value="F:glutathione transferase activity"/>
    <property type="evidence" value="ECO:0007669"/>
    <property type="project" value="TreeGrafter"/>
</dbReference>
<dbReference type="SFLD" id="SFLDS00019">
    <property type="entry name" value="Glutathione_Transferase_(cytos"/>
    <property type="match status" value="1"/>
</dbReference>
<dbReference type="AlphaFoldDB" id="A0A7S2XAK8"/>
<dbReference type="InterPro" id="IPR050213">
    <property type="entry name" value="GST_superfamily"/>
</dbReference>
<dbReference type="InterPro" id="IPR010987">
    <property type="entry name" value="Glutathione-S-Trfase_C-like"/>
</dbReference>
<dbReference type="PROSITE" id="PS50404">
    <property type="entry name" value="GST_NTER"/>
    <property type="match status" value="1"/>
</dbReference>
<dbReference type="EMBL" id="HBHP01013041">
    <property type="protein sequence ID" value="CAD9760303.1"/>
    <property type="molecule type" value="Transcribed_RNA"/>
</dbReference>
<dbReference type="InterPro" id="IPR004046">
    <property type="entry name" value="GST_C"/>
</dbReference>
<protein>
    <recommendedName>
        <fullName evidence="4">Glutathione S-transferase</fullName>
    </recommendedName>
</protein>
<organism evidence="3">
    <name type="scientific">Lotharella oceanica</name>
    <dbReference type="NCBI Taxonomy" id="641309"/>
    <lineage>
        <taxon>Eukaryota</taxon>
        <taxon>Sar</taxon>
        <taxon>Rhizaria</taxon>
        <taxon>Cercozoa</taxon>
        <taxon>Chlorarachniophyceae</taxon>
        <taxon>Lotharella</taxon>
    </lineage>
</organism>
<dbReference type="SUPFAM" id="SSF47616">
    <property type="entry name" value="GST C-terminal domain-like"/>
    <property type="match status" value="1"/>
</dbReference>
<dbReference type="InterPro" id="IPR004045">
    <property type="entry name" value="Glutathione_S-Trfase_N"/>
</dbReference>
<feature type="domain" description="GST C-terminal" evidence="2">
    <location>
        <begin position="131"/>
        <end position="253"/>
    </location>
</feature>
<proteinExistence type="predicted"/>
<dbReference type="CDD" id="cd03039">
    <property type="entry name" value="GST_N_Sigma_like"/>
    <property type="match status" value="1"/>
</dbReference>
<name>A0A7S2XAK8_9EUKA</name>
<dbReference type="InterPro" id="IPR036282">
    <property type="entry name" value="Glutathione-S-Trfase_C_sf"/>
</dbReference>
<evidence type="ECO:0008006" key="4">
    <source>
        <dbReference type="Google" id="ProtNLM"/>
    </source>
</evidence>
<dbReference type="Pfam" id="PF02798">
    <property type="entry name" value="GST_N"/>
    <property type="match status" value="1"/>
</dbReference>
<dbReference type="GO" id="GO:0006749">
    <property type="term" value="P:glutathione metabolic process"/>
    <property type="evidence" value="ECO:0007669"/>
    <property type="project" value="TreeGrafter"/>
</dbReference>
<sequence length="253" mass="28462">MMIGSALAFAIGCAVTTYLYGITPPVGTPAQELWSKFQPQSTPQITLRYFDIRGRGEAIRLYLNELGLEYNETSFTSQEWREELKPAWSKMGLIPFGQVPSLSYNGVNLVQSHAILRFLARKHDHSFIRMTPEEKAEIEILADSTSDLRGQLMKIKYGSFPDEKQKSDAYLAYCTTTAMEWLKKFEAYLSSSAASSPSYATFLLFDLIDNHRTYCPPAAFSELMKANPKLAALEMSLPSRSKLAPYIASRRPA</sequence>
<dbReference type="InterPro" id="IPR036249">
    <property type="entry name" value="Thioredoxin-like_sf"/>
</dbReference>
<gene>
    <name evidence="3" type="ORF">LSP00402_LOCUS8102</name>
</gene>
<dbReference type="PROSITE" id="PS50405">
    <property type="entry name" value="GST_CTER"/>
    <property type="match status" value="1"/>
</dbReference>
<dbReference type="PANTHER" id="PTHR11571:SF141">
    <property type="entry name" value="GLUTATHIONE S-TRANSFERASE"/>
    <property type="match status" value="1"/>
</dbReference>
<accession>A0A7S2XAK8</accession>
<dbReference type="InterPro" id="IPR040079">
    <property type="entry name" value="Glutathione_S-Trfase"/>
</dbReference>
<dbReference type="PANTHER" id="PTHR11571">
    <property type="entry name" value="GLUTATHIONE S-TRANSFERASE"/>
    <property type="match status" value="1"/>
</dbReference>
<evidence type="ECO:0000259" key="1">
    <source>
        <dbReference type="PROSITE" id="PS50404"/>
    </source>
</evidence>